<keyword evidence="3" id="KW-1185">Reference proteome</keyword>
<protein>
    <submittedName>
        <fullName evidence="2">Uncharacterized protein</fullName>
    </submittedName>
</protein>
<evidence type="ECO:0000313" key="2">
    <source>
        <dbReference type="EMBL" id="QCD93576.1"/>
    </source>
</evidence>
<feature type="compositionally biased region" description="Basic and acidic residues" evidence="1">
    <location>
        <begin position="11"/>
        <end position="20"/>
    </location>
</feature>
<gene>
    <name evidence="2" type="ORF">DEO72_LG5g1651</name>
</gene>
<sequence length="98" mass="11136">MHEEDEAAVDCARERTSGHERKNHSGASHAVVTCVHRQSANDLPPSSSCRHQFSWLPHDSPRRLTIQPRRRTFTFIVASSCQLLSLSCYHRFILVIAP</sequence>
<evidence type="ECO:0000313" key="3">
    <source>
        <dbReference type="Proteomes" id="UP000501690"/>
    </source>
</evidence>
<feature type="region of interest" description="Disordered" evidence="1">
    <location>
        <begin position="1"/>
        <end position="28"/>
    </location>
</feature>
<dbReference type="Proteomes" id="UP000501690">
    <property type="component" value="Linkage Group LG5"/>
</dbReference>
<name>A0A4D6M017_VIGUN</name>
<evidence type="ECO:0000256" key="1">
    <source>
        <dbReference type="SAM" id="MobiDB-lite"/>
    </source>
</evidence>
<reference evidence="2 3" key="1">
    <citation type="submission" date="2019-04" db="EMBL/GenBank/DDBJ databases">
        <title>An improved genome assembly and genetic linkage map for asparagus bean, Vigna unguiculata ssp. sesquipedialis.</title>
        <authorList>
            <person name="Xia Q."/>
            <person name="Zhang R."/>
            <person name="Dong Y."/>
        </authorList>
    </citation>
    <scope>NUCLEOTIDE SEQUENCE [LARGE SCALE GENOMIC DNA]</scope>
    <source>
        <tissue evidence="2">Leaf</tissue>
    </source>
</reference>
<organism evidence="2 3">
    <name type="scientific">Vigna unguiculata</name>
    <name type="common">Cowpea</name>
    <dbReference type="NCBI Taxonomy" id="3917"/>
    <lineage>
        <taxon>Eukaryota</taxon>
        <taxon>Viridiplantae</taxon>
        <taxon>Streptophyta</taxon>
        <taxon>Embryophyta</taxon>
        <taxon>Tracheophyta</taxon>
        <taxon>Spermatophyta</taxon>
        <taxon>Magnoliopsida</taxon>
        <taxon>eudicotyledons</taxon>
        <taxon>Gunneridae</taxon>
        <taxon>Pentapetalae</taxon>
        <taxon>rosids</taxon>
        <taxon>fabids</taxon>
        <taxon>Fabales</taxon>
        <taxon>Fabaceae</taxon>
        <taxon>Papilionoideae</taxon>
        <taxon>50 kb inversion clade</taxon>
        <taxon>NPAAA clade</taxon>
        <taxon>indigoferoid/millettioid clade</taxon>
        <taxon>Phaseoleae</taxon>
        <taxon>Vigna</taxon>
    </lineage>
</organism>
<accession>A0A4D6M017</accession>
<proteinExistence type="predicted"/>
<dbReference type="EMBL" id="CP039349">
    <property type="protein sequence ID" value="QCD93576.1"/>
    <property type="molecule type" value="Genomic_DNA"/>
</dbReference>
<dbReference type="AlphaFoldDB" id="A0A4D6M017"/>